<dbReference type="AlphaFoldDB" id="A0A382E3K0"/>
<organism evidence="1">
    <name type="scientific">marine metagenome</name>
    <dbReference type="NCBI Taxonomy" id="408172"/>
    <lineage>
        <taxon>unclassified sequences</taxon>
        <taxon>metagenomes</taxon>
        <taxon>ecological metagenomes</taxon>
    </lineage>
</organism>
<gene>
    <name evidence="1" type="ORF">METZ01_LOCUS198114</name>
</gene>
<dbReference type="Gene3D" id="2.70.70.10">
    <property type="entry name" value="Glucose Permease (Domain IIA)"/>
    <property type="match status" value="1"/>
</dbReference>
<accession>A0A382E3K0</accession>
<proteinExistence type="predicted"/>
<evidence type="ECO:0000313" key="1">
    <source>
        <dbReference type="EMBL" id="SVB45260.1"/>
    </source>
</evidence>
<dbReference type="SUPFAM" id="SSF51261">
    <property type="entry name" value="Duplicated hybrid motif"/>
    <property type="match status" value="1"/>
</dbReference>
<dbReference type="EMBL" id="UINC01042516">
    <property type="protein sequence ID" value="SVB45260.1"/>
    <property type="molecule type" value="Genomic_DNA"/>
</dbReference>
<feature type="non-terminal residue" evidence="1">
    <location>
        <position position="185"/>
    </location>
</feature>
<dbReference type="InterPro" id="IPR011055">
    <property type="entry name" value="Dup_hybrid_motif"/>
</dbReference>
<evidence type="ECO:0008006" key="2">
    <source>
        <dbReference type="Google" id="ProtNLM"/>
    </source>
</evidence>
<sequence length="185" mass="19850">MCVTAAVIIGLWSPPSISGDLFFTGTLAQGGLVFAKAEPGAHVTISGRTIQVDETGGFIFGLGRNHAPTLAVDVRFGDGTIVQQMIKVRQRNYDEQHINNLPKKMVTPPVKIQQRITREAEDVRNARAHASDATHIRGKLIWPIVGPVTGIYGSRRILNGEPRAPHYGVDIAAPTGTPVQVIASG</sequence>
<reference evidence="1" key="1">
    <citation type="submission" date="2018-05" db="EMBL/GenBank/DDBJ databases">
        <authorList>
            <person name="Lanie J.A."/>
            <person name="Ng W.-L."/>
            <person name="Kazmierczak K.M."/>
            <person name="Andrzejewski T.M."/>
            <person name="Davidsen T.M."/>
            <person name="Wayne K.J."/>
            <person name="Tettelin H."/>
            <person name="Glass J.I."/>
            <person name="Rusch D."/>
            <person name="Podicherti R."/>
            <person name="Tsui H.-C.T."/>
            <person name="Winkler M.E."/>
        </authorList>
    </citation>
    <scope>NUCLEOTIDE SEQUENCE</scope>
</reference>
<protein>
    <recommendedName>
        <fullName evidence="2">Peptidase M23 domain-containing protein</fullName>
    </recommendedName>
</protein>
<name>A0A382E3K0_9ZZZZ</name>